<keyword evidence="2" id="KW-0812">Transmembrane</keyword>
<evidence type="ECO:0000256" key="1">
    <source>
        <dbReference type="SAM" id="MobiDB-lite"/>
    </source>
</evidence>
<dbReference type="EMBL" id="BONW01000051">
    <property type="protein sequence ID" value="GIG93109.1"/>
    <property type="molecule type" value="Genomic_DNA"/>
</dbReference>
<feature type="region of interest" description="Disordered" evidence="1">
    <location>
        <begin position="1"/>
        <end position="23"/>
    </location>
</feature>
<sequence length="78" mass="8127">MLGQFVSIGGGRVGRAGGGSAAGRRRAWRDFLPLTALTVVVLTGAGLWFADVRQGANGCWAAAALVTVMVTPRWLIQS</sequence>
<feature type="transmembrane region" description="Helical" evidence="2">
    <location>
        <begin position="55"/>
        <end position="76"/>
    </location>
</feature>
<protein>
    <submittedName>
        <fullName evidence="3">Uncharacterized protein</fullName>
    </submittedName>
</protein>
<accession>A0ABQ4EEL9</accession>
<comment type="caution">
    <text evidence="3">The sequence shown here is derived from an EMBL/GenBank/DDBJ whole genome shotgun (WGS) entry which is preliminary data.</text>
</comment>
<keyword evidence="4" id="KW-1185">Reference proteome</keyword>
<reference evidence="3 4" key="1">
    <citation type="submission" date="2021-01" db="EMBL/GenBank/DDBJ databases">
        <title>Whole genome shotgun sequence of Plantactinospora endophytica NBRC 110450.</title>
        <authorList>
            <person name="Komaki H."/>
            <person name="Tamura T."/>
        </authorList>
    </citation>
    <scope>NUCLEOTIDE SEQUENCE [LARGE SCALE GENOMIC DNA]</scope>
    <source>
        <strain evidence="3 4">NBRC 110450</strain>
    </source>
</reference>
<name>A0ABQ4EEL9_9ACTN</name>
<evidence type="ECO:0000313" key="4">
    <source>
        <dbReference type="Proteomes" id="UP000646749"/>
    </source>
</evidence>
<proteinExistence type="predicted"/>
<keyword evidence="2" id="KW-0472">Membrane</keyword>
<keyword evidence="2" id="KW-1133">Transmembrane helix</keyword>
<feature type="compositionally biased region" description="Gly residues" evidence="1">
    <location>
        <begin position="8"/>
        <end position="21"/>
    </location>
</feature>
<evidence type="ECO:0000313" key="3">
    <source>
        <dbReference type="EMBL" id="GIG93109.1"/>
    </source>
</evidence>
<evidence type="ECO:0000256" key="2">
    <source>
        <dbReference type="SAM" id="Phobius"/>
    </source>
</evidence>
<gene>
    <name evidence="3" type="ORF">Pen02_80450</name>
</gene>
<organism evidence="3 4">
    <name type="scientific">Plantactinospora endophytica</name>
    <dbReference type="NCBI Taxonomy" id="673535"/>
    <lineage>
        <taxon>Bacteria</taxon>
        <taxon>Bacillati</taxon>
        <taxon>Actinomycetota</taxon>
        <taxon>Actinomycetes</taxon>
        <taxon>Micromonosporales</taxon>
        <taxon>Micromonosporaceae</taxon>
        <taxon>Plantactinospora</taxon>
    </lineage>
</organism>
<dbReference type="Proteomes" id="UP000646749">
    <property type="component" value="Unassembled WGS sequence"/>
</dbReference>
<feature type="transmembrane region" description="Helical" evidence="2">
    <location>
        <begin position="31"/>
        <end position="49"/>
    </location>
</feature>